<evidence type="ECO:0000256" key="1">
    <source>
        <dbReference type="SAM" id="MobiDB-lite"/>
    </source>
</evidence>
<sequence length="250" mass="28095">MLKIEEGEMKTVPDDQQYGEGRKPRVLRDKAFARRLETACEGNPHCPTDAYRGKQKWIYDSLDEEFGVKLSAEAVRKWFSGESRPRPKIMTFLARLLEVDEAWLALGITPTLTPLEKKKRNAMATGAVNLVAGMFQLAGGHIAFPEDDSSHVYAIISGKRIEIDAVLPFYLGNDQFRATIADKNLDGKVVIAVLPQHEFYFRLVVLTPEVIRSAGERRGDFYEVVLEQRGIKWKAGANQISELASISELV</sequence>
<comment type="caution">
    <text evidence="3">The sequence shown here is derived from an EMBL/GenBank/DDBJ whole genome shotgun (WGS) entry which is preliminary data.</text>
</comment>
<dbReference type="GO" id="GO:0003677">
    <property type="term" value="F:DNA binding"/>
    <property type="evidence" value="ECO:0007669"/>
    <property type="project" value="InterPro"/>
</dbReference>
<protein>
    <recommendedName>
        <fullName evidence="2">HTH cro/C1-type domain-containing protein</fullName>
    </recommendedName>
</protein>
<dbReference type="PROSITE" id="PS50943">
    <property type="entry name" value="HTH_CROC1"/>
    <property type="match status" value="1"/>
</dbReference>
<organism evidence="3 4">
    <name type="scientific">Paracoccus thiocyanatus</name>
    <dbReference type="NCBI Taxonomy" id="34006"/>
    <lineage>
        <taxon>Bacteria</taxon>
        <taxon>Pseudomonadati</taxon>
        <taxon>Pseudomonadota</taxon>
        <taxon>Alphaproteobacteria</taxon>
        <taxon>Rhodobacterales</taxon>
        <taxon>Paracoccaceae</taxon>
        <taxon>Paracoccus</taxon>
    </lineage>
</organism>
<feature type="domain" description="HTH cro/C1-type" evidence="2">
    <location>
        <begin position="70"/>
        <end position="104"/>
    </location>
</feature>
<evidence type="ECO:0000313" key="3">
    <source>
        <dbReference type="EMBL" id="RDW14795.1"/>
    </source>
</evidence>
<gene>
    <name evidence="3" type="ORF">DIE28_00490</name>
</gene>
<reference evidence="3 4" key="1">
    <citation type="submission" date="2018-05" db="EMBL/GenBank/DDBJ databases">
        <title>Whole genome sequencing of Paracoccus thiocyanatus SST.</title>
        <authorList>
            <person name="Ghosh W."/>
            <person name="Rameez M.J."/>
            <person name="Roy C."/>
        </authorList>
    </citation>
    <scope>NUCLEOTIDE SEQUENCE [LARGE SCALE GENOMIC DNA]</scope>
    <source>
        <strain evidence="3 4">SST</strain>
    </source>
</reference>
<evidence type="ECO:0000259" key="2">
    <source>
        <dbReference type="PROSITE" id="PS50943"/>
    </source>
</evidence>
<feature type="region of interest" description="Disordered" evidence="1">
    <location>
        <begin position="1"/>
        <end position="23"/>
    </location>
</feature>
<dbReference type="Gene3D" id="1.10.260.40">
    <property type="entry name" value="lambda repressor-like DNA-binding domains"/>
    <property type="match status" value="1"/>
</dbReference>
<feature type="compositionally biased region" description="Basic and acidic residues" evidence="1">
    <location>
        <begin position="1"/>
        <end position="13"/>
    </location>
</feature>
<dbReference type="EMBL" id="QFCQ01000002">
    <property type="protein sequence ID" value="RDW14795.1"/>
    <property type="molecule type" value="Genomic_DNA"/>
</dbReference>
<dbReference type="InterPro" id="IPR010982">
    <property type="entry name" value="Lambda_DNA-bd_dom_sf"/>
</dbReference>
<dbReference type="Proteomes" id="UP000256679">
    <property type="component" value="Unassembled WGS sequence"/>
</dbReference>
<name>A0A3D8PHY6_9RHOB</name>
<evidence type="ECO:0000313" key="4">
    <source>
        <dbReference type="Proteomes" id="UP000256679"/>
    </source>
</evidence>
<dbReference type="AlphaFoldDB" id="A0A3D8PHY6"/>
<accession>A0A3D8PHY6</accession>
<keyword evidence="4" id="KW-1185">Reference proteome</keyword>
<proteinExistence type="predicted"/>
<dbReference type="InterPro" id="IPR001387">
    <property type="entry name" value="Cro/C1-type_HTH"/>
</dbReference>